<feature type="domain" description="Integral membrane bound transporter" evidence="7">
    <location>
        <begin position="566"/>
        <end position="690"/>
    </location>
</feature>
<dbReference type="EMBL" id="JAEUBF010000772">
    <property type="protein sequence ID" value="KAH3675435.1"/>
    <property type="molecule type" value="Genomic_DNA"/>
</dbReference>
<dbReference type="GO" id="GO:0016020">
    <property type="term" value="C:membrane"/>
    <property type="evidence" value="ECO:0007669"/>
    <property type="project" value="UniProtKB-SubCell"/>
</dbReference>
<protein>
    <recommendedName>
        <fullName evidence="10">ER transporter 6TM N-terminal domain-containing protein</fullName>
    </recommendedName>
</protein>
<evidence type="ECO:0000259" key="7">
    <source>
        <dbReference type="Pfam" id="PF13515"/>
    </source>
</evidence>
<evidence type="ECO:0000256" key="4">
    <source>
        <dbReference type="ARBA" id="ARBA00023136"/>
    </source>
</evidence>
<evidence type="ECO:0000256" key="2">
    <source>
        <dbReference type="ARBA" id="ARBA00022692"/>
    </source>
</evidence>
<accession>A0A9P8PPY4</accession>
<organism evidence="8 9">
    <name type="scientific">Wickerhamomyces mucosus</name>
    <dbReference type="NCBI Taxonomy" id="1378264"/>
    <lineage>
        <taxon>Eukaryota</taxon>
        <taxon>Fungi</taxon>
        <taxon>Dikarya</taxon>
        <taxon>Ascomycota</taxon>
        <taxon>Saccharomycotina</taxon>
        <taxon>Saccharomycetes</taxon>
        <taxon>Phaffomycetales</taxon>
        <taxon>Wickerhamomycetaceae</taxon>
        <taxon>Wickerhamomyces</taxon>
    </lineage>
</organism>
<feature type="transmembrane region" description="Helical" evidence="5">
    <location>
        <begin position="587"/>
        <end position="607"/>
    </location>
</feature>
<dbReference type="InterPro" id="IPR052430">
    <property type="entry name" value="IVT-Associated"/>
</dbReference>
<feature type="domain" description="Putative ER transporter 6TM N-terminal" evidence="6">
    <location>
        <begin position="24"/>
        <end position="324"/>
    </location>
</feature>
<dbReference type="OrthoDB" id="68611at2759"/>
<dbReference type="InterPro" id="IPR018823">
    <property type="entry name" value="ArAE_2_N"/>
</dbReference>
<dbReference type="PANTHER" id="PTHR47804">
    <property type="entry name" value="60S RIBOSOMAL PROTEIN L19"/>
    <property type="match status" value="1"/>
</dbReference>
<dbReference type="InterPro" id="IPR049453">
    <property type="entry name" value="Memb_transporter_dom"/>
</dbReference>
<dbReference type="Pfam" id="PF10337">
    <property type="entry name" value="ArAE_2_N"/>
    <property type="match status" value="1"/>
</dbReference>
<feature type="transmembrane region" description="Helical" evidence="5">
    <location>
        <begin position="673"/>
        <end position="695"/>
    </location>
</feature>
<comment type="caution">
    <text evidence="8">The sequence shown here is derived from an EMBL/GenBank/DDBJ whole genome shotgun (WGS) entry which is preliminary data.</text>
</comment>
<feature type="transmembrane region" description="Helical" evidence="5">
    <location>
        <begin position="619"/>
        <end position="637"/>
    </location>
</feature>
<evidence type="ECO:0000256" key="1">
    <source>
        <dbReference type="ARBA" id="ARBA00004141"/>
    </source>
</evidence>
<reference evidence="8" key="1">
    <citation type="journal article" date="2021" name="Open Biol.">
        <title>Shared evolutionary footprints suggest mitochondrial oxidative damage underlies multiple complex I losses in fungi.</title>
        <authorList>
            <person name="Schikora-Tamarit M.A."/>
            <person name="Marcet-Houben M."/>
            <person name="Nosek J."/>
            <person name="Gabaldon T."/>
        </authorList>
    </citation>
    <scope>NUCLEOTIDE SEQUENCE</scope>
    <source>
        <strain evidence="8">CBS6341</strain>
    </source>
</reference>
<name>A0A9P8PPY4_9ASCO</name>
<evidence type="ECO:0000313" key="8">
    <source>
        <dbReference type="EMBL" id="KAH3675435.1"/>
    </source>
</evidence>
<evidence type="ECO:0000313" key="9">
    <source>
        <dbReference type="Proteomes" id="UP000769528"/>
    </source>
</evidence>
<evidence type="ECO:0000256" key="3">
    <source>
        <dbReference type="ARBA" id="ARBA00022989"/>
    </source>
</evidence>
<keyword evidence="9" id="KW-1185">Reference proteome</keyword>
<feature type="transmembrane region" description="Helical" evidence="5">
    <location>
        <begin position="644"/>
        <end position="661"/>
    </location>
</feature>
<feature type="transmembrane region" description="Helical" evidence="5">
    <location>
        <begin position="74"/>
        <end position="96"/>
    </location>
</feature>
<proteinExistence type="predicted"/>
<gene>
    <name evidence="8" type="ORF">WICMUC_002724</name>
</gene>
<keyword evidence="3 5" id="KW-1133">Transmembrane helix</keyword>
<dbReference type="PANTHER" id="PTHR47804:SF4">
    <property type="entry name" value="AFR661WP"/>
    <property type="match status" value="1"/>
</dbReference>
<keyword evidence="2 5" id="KW-0812">Transmembrane</keyword>
<keyword evidence="4 5" id="KW-0472">Membrane</keyword>
<dbReference type="Proteomes" id="UP000769528">
    <property type="component" value="Unassembled WGS sequence"/>
</dbReference>
<dbReference type="Pfam" id="PF13515">
    <property type="entry name" value="FUSC_2"/>
    <property type="match status" value="1"/>
</dbReference>
<dbReference type="AlphaFoldDB" id="A0A9P8PPY4"/>
<comment type="subcellular location">
    <subcellularLocation>
        <location evidence="1">Membrane</location>
        <topology evidence="1">Multi-pass membrane protein</topology>
    </subcellularLocation>
</comment>
<evidence type="ECO:0008006" key="10">
    <source>
        <dbReference type="Google" id="ProtNLM"/>
    </source>
</evidence>
<feature type="transmembrane region" description="Helical" evidence="5">
    <location>
        <begin position="174"/>
        <end position="196"/>
    </location>
</feature>
<feature type="transmembrane region" description="Helical" evidence="5">
    <location>
        <begin position="116"/>
        <end position="136"/>
    </location>
</feature>
<evidence type="ECO:0000256" key="5">
    <source>
        <dbReference type="SAM" id="Phobius"/>
    </source>
</evidence>
<evidence type="ECO:0000259" key="6">
    <source>
        <dbReference type="Pfam" id="PF10337"/>
    </source>
</evidence>
<sequence length="1071" mass="122818">MSPEFESIIQYLNKKKPSRLLTQRIFKSTVNSTIALILCLNPNTLKVLGGEPAMLPLISVIIHPGRRFGTMIEAVFFCSTGLLLGNAYAIFSKFIAQKILGDLSILDDQEQLIQNYHNYKTALSFLVVMQIIMLFFHGWMRVITHKFFAIVFPLFLVVHFAFSDPIYIDAGTTFRNYTVPFFLGIAISIACNLLIFPEFGSSFLGKSITQSLNALHYTLDSTIQFFINPSGSSTDYLENSIPLSQLIKQKAEVRAKLNSTEAVLQECIYEISFSFLSPIQLKPIIQISKAQMNYINALINSSQLEFTILLKNENSKLLRQFLPRTEALVFKLHRTLSQSIYIIKLAISYSYDVKLSEVSKSKNLVNDDIDLDNIDFDQELVKLKQAVSKFDRAFKKEMSEITDSSEFKDYLSPNDEIFILSSFLMNLKQTSQLISQMMRQSQTIFEYRKSQEKHGILGQRLWFSILTSWGQLKDWFHSQDPLINSSNLNFIEQPSIQKRFKENEPLEDEVFKHLQRRQSLDPLFNSWLKFYNSHGDHFRFGFQITAGLTLATFPMFVPESRKWFVDIRGTWIGFVCILVLEPQLGGTFFVFFLRFVGVISGAAWGYLSYVSAINQTNPYLEVFVSVIGAIPGFYFFLGTPYVKAAIIMIISIYVVMLSAVIPSELGSSISENFGKRCLAMIYGGAVALLCQLIFFPMKARDALIAEVAFASNSIAKLTLLYATGLDGEKSLTMPEKRFQKFTELSELVKSSLSKAEVFRKEAKKEPRLKGSFKDITDAFKEIIFILHEIVDRLDNIIFLRKEYGSAIIEDFNEEVYPYRRQMSASMNNSLKVFQLALLTKDPLPQYLPSVRIAHQRLILKIKETVSERYKISSHNFDDFENSEDSDQEITLIFDGRKDSRVNALLKEKFLSWNATSSCVEEIIEYIEELLELGKILFGVNEFKYGFLSRPLYKDYVEKTQKKFNELLLADTTPSTNANLDDVLDEHNEDEGILSHYNPVGIFDDNEKDSQKSLDSHISQAFRKRVYSIGSWINSEDFKRMNSFGDQEFEEDEDIDLPLSLKRIVSKKVNQE</sequence>
<feature type="transmembrane region" description="Helical" evidence="5">
    <location>
        <begin position="148"/>
        <end position="168"/>
    </location>
</feature>
<reference evidence="8" key="2">
    <citation type="submission" date="2021-01" db="EMBL/GenBank/DDBJ databases">
        <authorList>
            <person name="Schikora-Tamarit M.A."/>
        </authorList>
    </citation>
    <scope>NUCLEOTIDE SEQUENCE</scope>
    <source>
        <strain evidence="8">CBS6341</strain>
    </source>
</reference>